<dbReference type="EMBL" id="BGPR01006689">
    <property type="protein sequence ID" value="GBN21087.1"/>
    <property type="molecule type" value="Genomic_DNA"/>
</dbReference>
<dbReference type="AlphaFoldDB" id="A0A4Y2M615"/>
<keyword evidence="2" id="KW-1185">Reference proteome</keyword>
<reference evidence="1 2" key="1">
    <citation type="journal article" date="2019" name="Sci. Rep.">
        <title>Orb-weaving spider Araneus ventricosus genome elucidates the spidroin gene catalogue.</title>
        <authorList>
            <person name="Kono N."/>
            <person name="Nakamura H."/>
            <person name="Ohtoshi R."/>
            <person name="Moran D.A.P."/>
            <person name="Shinohara A."/>
            <person name="Yoshida Y."/>
            <person name="Fujiwara M."/>
            <person name="Mori M."/>
            <person name="Tomita M."/>
            <person name="Arakawa K."/>
        </authorList>
    </citation>
    <scope>NUCLEOTIDE SEQUENCE [LARGE SCALE GENOMIC DNA]</scope>
</reference>
<sequence>MHPTCRCNCQYRYDLNAKFNND</sequence>
<gene>
    <name evidence="1" type="ORF">AVEN_171717_1</name>
</gene>
<name>A0A4Y2M615_ARAVE</name>
<protein>
    <submittedName>
        <fullName evidence="1">Uncharacterized protein</fullName>
    </submittedName>
</protein>
<accession>A0A4Y2M615</accession>
<dbReference type="Proteomes" id="UP000499080">
    <property type="component" value="Unassembled WGS sequence"/>
</dbReference>
<proteinExistence type="predicted"/>
<evidence type="ECO:0000313" key="2">
    <source>
        <dbReference type="Proteomes" id="UP000499080"/>
    </source>
</evidence>
<evidence type="ECO:0000313" key="1">
    <source>
        <dbReference type="EMBL" id="GBN21087.1"/>
    </source>
</evidence>
<comment type="caution">
    <text evidence="1">The sequence shown here is derived from an EMBL/GenBank/DDBJ whole genome shotgun (WGS) entry which is preliminary data.</text>
</comment>
<feature type="non-terminal residue" evidence="1">
    <location>
        <position position="22"/>
    </location>
</feature>
<organism evidence="1 2">
    <name type="scientific">Araneus ventricosus</name>
    <name type="common">Orbweaver spider</name>
    <name type="synonym">Epeira ventricosa</name>
    <dbReference type="NCBI Taxonomy" id="182803"/>
    <lineage>
        <taxon>Eukaryota</taxon>
        <taxon>Metazoa</taxon>
        <taxon>Ecdysozoa</taxon>
        <taxon>Arthropoda</taxon>
        <taxon>Chelicerata</taxon>
        <taxon>Arachnida</taxon>
        <taxon>Araneae</taxon>
        <taxon>Araneomorphae</taxon>
        <taxon>Entelegynae</taxon>
        <taxon>Araneoidea</taxon>
        <taxon>Araneidae</taxon>
        <taxon>Araneus</taxon>
    </lineage>
</organism>